<proteinExistence type="predicted"/>
<reference evidence="1 2" key="1">
    <citation type="journal article" date="2021" name="ISME J.">
        <title>Genomic evolution of the class Acidithiobacillia: deep-branching Proteobacteria living in extreme acidic conditions.</title>
        <authorList>
            <person name="Moya-Beltran A."/>
            <person name="Beard S."/>
            <person name="Rojas-Villalobos C."/>
            <person name="Issotta F."/>
            <person name="Gallardo Y."/>
            <person name="Ulloa R."/>
            <person name="Giaveno A."/>
            <person name="Degli Esposti M."/>
            <person name="Johnson D.B."/>
            <person name="Quatrini R."/>
        </authorList>
    </citation>
    <scope>NUCLEOTIDE SEQUENCE [LARGE SCALE GENOMIC DNA]</scope>
    <source>
        <strain evidence="1 2">CF3</strain>
    </source>
</reference>
<evidence type="ECO:0000313" key="2">
    <source>
        <dbReference type="Proteomes" id="UP001196097"/>
    </source>
</evidence>
<keyword evidence="2" id="KW-1185">Reference proteome</keyword>
<organism evidence="1 2">
    <name type="scientific">Acidithiobacillus ferruginosus</name>
    <dbReference type="NCBI Taxonomy" id="3063951"/>
    <lineage>
        <taxon>Bacteria</taxon>
        <taxon>Pseudomonadati</taxon>
        <taxon>Pseudomonadota</taxon>
        <taxon>Acidithiobacillia</taxon>
        <taxon>Acidithiobacillales</taxon>
        <taxon>Acidithiobacillaceae</taxon>
        <taxon>Acidithiobacillus</taxon>
    </lineage>
</organism>
<dbReference type="Proteomes" id="UP001196097">
    <property type="component" value="Chromosome"/>
</dbReference>
<dbReference type="EMBL" id="CP130946">
    <property type="protein sequence ID" value="XRP72407.1"/>
    <property type="molecule type" value="Genomic_DNA"/>
</dbReference>
<sequence length="213" mass="21964">MHDNLKFYLAVGGVAVVILGIGFATWEFDFAPKAPHPATNPFASTAPGRAARSAPSGVLAMDSAPAAAVTASAVSATPIPATLATGVTVSVTSPAAPDLAQAMVRIGADLRALATAQRHTNERLAAVDQEIRSAARFPPGTHREPPRRIARASAAQQHGVPGWSVESIGANEAWIQGPGGQTHVVEAGSRVDDLRILRVTPDAVITSQGTIVY</sequence>
<accession>A0ACD5IFE5</accession>
<gene>
    <name evidence="1" type="ORF">HF292_011450</name>
</gene>
<name>A0ACD5IFE5_9PROT</name>
<evidence type="ECO:0000313" key="1">
    <source>
        <dbReference type="EMBL" id="XRP72407.1"/>
    </source>
</evidence>
<protein>
    <submittedName>
        <fullName evidence="1">Uncharacterized protein</fullName>
    </submittedName>
</protein>